<dbReference type="InterPro" id="IPR056086">
    <property type="entry name" value="DUF7669"/>
</dbReference>
<feature type="domain" description="DUF7669" evidence="1">
    <location>
        <begin position="192"/>
        <end position="254"/>
    </location>
</feature>
<name>A0A143H8X3_9BACL</name>
<evidence type="ECO:0000259" key="1">
    <source>
        <dbReference type="Pfam" id="PF24706"/>
    </source>
</evidence>
<evidence type="ECO:0000313" key="3">
    <source>
        <dbReference type="Proteomes" id="UP000076021"/>
    </source>
</evidence>
<dbReference type="AlphaFoldDB" id="A0A143H8X3"/>
<gene>
    <name evidence="2" type="ORF">ATY39_00145</name>
</gene>
<dbReference type="OrthoDB" id="1551455at2"/>
<accession>A0A143H8X3</accession>
<protein>
    <recommendedName>
        <fullName evidence="1">DUF7669 domain-containing protein</fullName>
    </recommendedName>
</protein>
<dbReference type="Pfam" id="PF24706">
    <property type="entry name" value="DUF7669"/>
    <property type="match status" value="1"/>
</dbReference>
<dbReference type="InterPro" id="IPR053748">
    <property type="entry name" value="Host_DNA_Degrad_Endo"/>
</dbReference>
<reference evidence="2 3" key="1">
    <citation type="journal article" date="2016" name="Genome Announc.">
        <title>Whole-Genome Sequence of Rummeliibacillus stabekisii Strain PP9 Isolated from Antarctic Soil.</title>
        <authorList>
            <person name="da Mota F.F."/>
            <person name="Vollu R.E."/>
            <person name="Jurelevicius D."/>
            <person name="Seldin L."/>
        </authorList>
    </citation>
    <scope>NUCLEOTIDE SEQUENCE [LARGE SCALE GENOMIC DNA]</scope>
    <source>
        <strain evidence="2 3">PP9</strain>
    </source>
</reference>
<organism evidence="2 3">
    <name type="scientific">Rummeliibacillus stabekisii</name>
    <dbReference type="NCBI Taxonomy" id="241244"/>
    <lineage>
        <taxon>Bacteria</taxon>
        <taxon>Bacillati</taxon>
        <taxon>Bacillota</taxon>
        <taxon>Bacilli</taxon>
        <taxon>Bacillales</taxon>
        <taxon>Caryophanaceae</taxon>
        <taxon>Rummeliibacillus</taxon>
    </lineage>
</organism>
<sequence>MQDLRNQFKFICDIKPLRDHNGNVESFEVHVENNNIQELSLNKYGQGPFCKFSIPSDIQQSGLYAIALNNELVYIGVCESLSRRFNKGYGMISPRKCFIGGESNNCRINHLIYEASQVAQEIKLYFLETDNKFSIESALIAKVNPVWNISSETKRSIVLESKKLVSESVQLRKSRRKTNCRDELLSAVISLVKDKGKNEFTINEVIEYMNKLNTKYKESTIRTHIASRCCVNAPRHHVTVHNDFRRIGKGVYELHDLEESEL</sequence>
<evidence type="ECO:0000313" key="2">
    <source>
        <dbReference type="EMBL" id="AMW97956.1"/>
    </source>
</evidence>
<keyword evidence="3" id="KW-1185">Reference proteome</keyword>
<dbReference type="EMBL" id="CP014806">
    <property type="protein sequence ID" value="AMW97956.1"/>
    <property type="molecule type" value="Genomic_DNA"/>
</dbReference>
<dbReference type="KEGG" id="rst:ATY39_00145"/>
<dbReference type="RefSeq" id="WP_066783986.1">
    <property type="nucleotide sequence ID" value="NZ_CP014806.1"/>
</dbReference>
<reference evidence="3" key="2">
    <citation type="submission" date="2016-03" db="EMBL/GenBank/DDBJ databases">
        <authorList>
            <person name="Ploux O."/>
        </authorList>
    </citation>
    <scope>NUCLEOTIDE SEQUENCE [LARGE SCALE GENOMIC DNA]</scope>
    <source>
        <strain evidence="3">PP9</strain>
    </source>
</reference>
<dbReference type="Gene3D" id="3.40.1440.40">
    <property type="match status" value="1"/>
</dbReference>
<proteinExistence type="predicted"/>
<dbReference type="Proteomes" id="UP000076021">
    <property type="component" value="Chromosome"/>
</dbReference>